<dbReference type="InterPro" id="IPR019906">
    <property type="entry name" value="Ribosomal_uL6_bac-type"/>
</dbReference>
<dbReference type="InterPro" id="IPR002358">
    <property type="entry name" value="Ribosomal_uL6_CS"/>
</dbReference>
<dbReference type="EMBL" id="CP034456">
    <property type="protein sequence ID" value="QBM85851.1"/>
    <property type="molecule type" value="Genomic_DNA"/>
</dbReference>
<name>A0A4P6XJM3_9ASCO</name>
<dbReference type="InterPro" id="IPR036789">
    <property type="entry name" value="Ribosomal_uL6-like_a/b-dom_sf"/>
</dbReference>
<gene>
    <name evidence="6" type="primary">MPUL0A04800</name>
    <name evidence="6" type="ORF">METSCH_A04800</name>
</gene>
<evidence type="ECO:0000256" key="3">
    <source>
        <dbReference type="ARBA" id="ARBA00023274"/>
    </source>
</evidence>
<dbReference type="InterPro" id="IPR020040">
    <property type="entry name" value="Ribosomal_uL6_a/b-dom"/>
</dbReference>
<accession>A0A4P6XJM3</accession>
<reference evidence="7" key="1">
    <citation type="submission" date="2019-03" db="EMBL/GenBank/DDBJ databases">
        <title>Snf2 controls pulcherriminic acid biosynthesis and connects pigmentation and antifungal activity of the yeast Metschnikowia pulcherrima.</title>
        <authorList>
            <person name="Gore-Lloyd D."/>
            <person name="Sumann I."/>
            <person name="Brachmann A.O."/>
            <person name="Schneeberger K."/>
            <person name="Ortiz-Merino R.A."/>
            <person name="Moreno-Beltran M."/>
            <person name="Schlaefli M."/>
            <person name="Kirner P."/>
            <person name="Santos Kron A."/>
            <person name="Wolfe K.H."/>
            <person name="Piel J."/>
            <person name="Ahrens C.H."/>
            <person name="Henk D."/>
            <person name="Freimoser F.M."/>
        </authorList>
    </citation>
    <scope>NUCLEOTIDE SEQUENCE [LARGE SCALE GENOMIC DNA]</scope>
    <source>
        <strain evidence="7">APC 1.2</strain>
    </source>
</reference>
<evidence type="ECO:0000313" key="7">
    <source>
        <dbReference type="Proteomes" id="UP000292447"/>
    </source>
</evidence>
<dbReference type="GO" id="GO:0003735">
    <property type="term" value="F:structural constituent of ribosome"/>
    <property type="evidence" value="ECO:0007669"/>
    <property type="project" value="InterPro"/>
</dbReference>
<dbReference type="PRINTS" id="PR00059">
    <property type="entry name" value="RIBOSOMALL6"/>
</dbReference>
<dbReference type="AlphaFoldDB" id="A0A4P6XJM3"/>
<evidence type="ECO:0000256" key="1">
    <source>
        <dbReference type="ARBA" id="ARBA00009356"/>
    </source>
</evidence>
<dbReference type="PROSITE" id="PS00525">
    <property type="entry name" value="RIBOSOMAL_L6_1"/>
    <property type="match status" value="1"/>
</dbReference>
<dbReference type="SUPFAM" id="SSF56053">
    <property type="entry name" value="Ribosomal protein L6"/>
    <property type="match status" value="2"/>
</dbReference>
<keyword evidence="7" id="KW-1185">Reference proteome</keyword>
<dbReference type="STRING" id="2163413.A0A4P6XJM3"/>
<feature type="domain" description="Large ribosomal subunit protein uL6 alpha-beta" evidence="5">
    <location>
        <begin position="79"/>
        <end position="140"/>
    </location>
</feature>
<keyword evidence="3 4" id="KW-0687">Ribonucleoprotein</keyword>
<evidence type="ECO:0000256" key="2">
    <source>
        <dbReference type="ARBA" id="ARBA00022980"/>
    </source>
</evidence>
<evidence type="ECO:0000256" key="4">
    <source>
        <dbReference type="RuleBase" id="RU003869"/>
    </source>
</evidence>
<sequence length="239" mass="26660">MNPLTKFSRSVLNIDLSQATMFKNTLGGVRHLSLSVPRYSFIGKSPVRLVENVELTAEMIPKEFSKTFTKGKKTYVLEKQITVTGPKGSIRTTVPGFVKISNQKNTVNVSVERPLNKIQRSMWGTTRALIQNHVIGTTEGHLATLRFVGTGYRVSIEESNGETYVVLKIGLPYTPRLKVPKGLTVSSSNPAALLIEGINKQQVKLFAAVIREYRKPEPYKGKGIFVDDETIKLKQKKIK</sequence>
<proteinExistence type="inferred from homology"/>
<dbReference type="Gene3D" id="3.90.930.12">
    <property type="entry name" value="Ribosomal protein L6, alpha-beta domain"/>
    <property type="match status" value="2"/>
</dbReference>
<dbReference type="Pfam" id="PF00347">
    <property type="entry name" value="Ribosomal_L6"/>
    <property type="match status" value="2"/>
</dbReference>
<dbReference type="PANTHER" id="PTHR11655:SF14">
    <property type="entry name" value="LARGE RIBOSOMAL SUBUNIT PROTEIN UL6M"/>
    <property type="match status" value="1"/>
</dbReference>
<dbReference type="InterPro" id="IPR000702">
    <property type="entry name" value="Ribosomal_uL6-like"/>
</dbReference>
<dbReference type="GO" id="GO:0019843">
    <property type="term" value="F:rRNA binding"/>
    <property type="evidence" value="ECO:0007669"/>
    <property type="project" value="InterPro"/>
</dbReference>
<evidence type="ECO:0000313" key="6">
    <source>
        <dbReference type="EMBL" id="QBM85851.1"/>
    </source>
</evidence>
<protein>
    <submittedName>
        <fullName evidence="6">LSU ribosomal protein MRPL6P</fullName>
    </submittedName>
</protein>
<dbReference type="GO" id="GO:0005762">
    <property type="term" value="C:mitochondrial large ribosomal subunit"/>
    <property type="evidence" value="ECO:0007669"/>
    <property type="project" value="TreeGrafter"/>
</dbReference>
<comment type="similarity">
    <text evidence="1 4">Belongs to the universal ribosomal protein uL6 family.</text>
</comment>
<dbReference type="Proteomes" id="UP000292447">
    <property type="component" value="Chromosome I"/>
</dbReference>
<organism evidence="6 7">
    <name type="scientific">Metschnikowia aff. pulcherrima</name>
    <dbReference type="NCBI Taxonomy" id="2163413"/>
    <lineage>
        <taxon>Eukaryota</taxon>
        <taxon>Fungi</taxon>
        <taxon>Dikarya</taxon>
        <taxon>Ascomycota</taxon>
        <taxon>Saccharomycotina</taxon>
        <taxon>Pichiomycetes</taxon>
        <taxon>Metschnikowiaceae</taxon>
        <taxon>Metschnikowia</taxon>
    </lineage>
</organism>
<feature type="domain" description="Large ribosomal subunit protein uL6 alpha-beta" evidence="5">
    <location>
        <begin position="148"/>
        <end position="224"/>
    </location>
</feature>
<dbReference type="GO" id="GO:0006412">
    <property type="term" value="P:translation"/>
    <property type="evidence" value="ECO:0007669"/>
    <property type="project" value="InterPro"/>
</dbReference>
<dbReference type="PANTHER" id="PTHR11655">
    <property type="entry name" value="60S/50S RIBOSOMAL PROTEIN L6/L9"/>
    <property type="match status" value="1"/>
</dbReference>
<keyword evidence="2 4" id="KW-0689">Ribosomal protein</keyword>
<evidence type="ECO:0000259" key="5">
    <source>
        <dbReference type="Pfam" id="PF00347"/>
    </source>
</evidence>